<feature type="domain" description="Trafficking protein particle complex subunit 11 C-terminal" evidence="1">
    <location>
        <begin position="377"/>
        <end position="427"/>
    </location>
</feature>
<evidence type="ECO:0000313" key="3">
    <source>
        <dbReference type="Proteomes" id="UP000179807"/>
    </source>
</evidence>
<keyword evidence="3" id="KW-1185">Reference proteome</keyword>
<dbReference type="InterPro" id="IPR025876">
    <property type="entry name" value="TRAPPC11_C"/>
</dbReference>
<name>A0A1J4KXB5_9EUKA</name>
<dbReference type="EMBL" id="MLAK01000412">
    <property type="protein sequence ID" value="OHT14197.1"/>
    <property type="molecule type" value="Genomic_DNA"/>
</dbReference>
<dbReference type="RefSeq" id="XP_068367333.1">
    <property type="nucleotide sequence ID" value="XM_068498411.1"/>
</dbReference>
<sequence>MARAEIVNQIANAQALIDDGENNEALPILLEIKDKIIDLKFWPVLDNILPIIINMLEKKKEYQSLCLYYLIRNSLYLQSQDYETRFAELSDFLNRIPETQLTVSKECANIIPLVCSLHYLPDHITTGTKPHLICDILSNFAKAIHINDISIEFMSSNSNIHSISLGDFTFLSQKCIRRIVDYDVDPTITSDKVTSVTCMIGNGIFRIEKDFGAEIHITSPISNENERYENAPFSYEYQLFDHNFKVIEKPTIEQGEFITAELTLTNISDHSSSILDVTSVNTELQCFDIPIDLFPGEQYCFHSTIKDNEDIKSAFFTVSYTTEISDNPHIFEFSIDNIQKFDRLLIAKFEAPQTVVKNQPFEGTLTLEVDQNEPYTQIFIEIIASPRFLVNGFSRKSLFLFAGQKKEIKIGFVALEAGQTILPAIYVHNIAIKENNPKVFLSPIVVTF</sequence>
<dbReference type="VEuPathDB" id="TrichDB:TRFO_15486"/>
<protein>
    <recommendedName>
        <fullName evidence="1">Trafficking protein particle complex subunit 11 C-terminal domain-containing protein</fullName>
    </recommendedName>
</protein>
<dbReference type="GeneID" id="94833115"/>
<dbReference type="Pfam" id="PF12742">
    <property type="entry name" value="Gryzun-like"/>
    <property type="match status" value="1"/>
</dbReference>
<comment type="caution">
    <text evidence="2">The sequence shown here is derived from an EMBL/GenBank/DDBJ whole genome shotgun (WGS) entry which is preliminary data.</text>
</comment>
<dbReference type="Proteomes" id="UP000179807">
    <property type="component" value="Unassembled WGS sequence"/>
</dbReference>
<organism evidence="2 3">
    <name type="scientific">Tritrichomonas foetus</name>
    <dbReference type="NCBI Taxonomy" id="1144522"/>
    <lineage>
        <taxon>Eukaryota</taxon>
        <taxon>Metamonada</taxon>
        <taxon>Parabasalia</taxon>
        <taxon>Tritrichomonadida</taxon>
        <taxon>Tritrichomonadidae</taxon>
        <taxon>Tritrichomonas</taxon>
    </lineage>
</organism>
<dbReference type="AlphaFoldDB" id="A0A1J4KXB5"/>
<gene>
    <name evidence="2" type="ORF">TRFO_15486</name>
</gene>
<reference evidence="2" key="1">
    <citation type="submission" date="2016-10" db="EMBL/GenBank/DDBJ databases">
        <authorList>
            <person name="Benchimol M."/>
            <person name="Almeida L.G."/>
            <person name="Vasconcelos A.T."/>
            <person name="Perreira-Neves A."/>
            <person name="Rosa I.A."/>
            <person name="Tasca T."/>
            <person name="Bogo M.R."/>
            <person name="de Souza W."/>
        </authorList>
    </citation>
    <scope>NUCLEOTIDE SEQUENCE [LARGE SCALE GENOMIC DNA]</scope>
    <source>
        <strain evidence="2">K</strain>
    </source>
</reference>
<evidence type="ECO:0000313" key="2">
    <source>
        <dbReference type="EMBL" id="OHT14197.1"/>
    </source>
</evidence>
<proteinExistence type="predicted"/>
<accession>A0A1J4KXB5</accession>
<evidence type="ECO:0000259" key="1">
    <source>
        <dbReference type="Pfam" id="PF12742"/>
    </source>
</evidence>